<evidence type="ECO:0000256" key="7">
    <source>
        <dbReference type="SAM" id="MobiDB-lite"/>
    </source>
</evidence>
<evidence type="ECO:0000313" key="10">
    <source>
        <dbReference type="EMBL" id="GAW01794.1"/>
    </source>
</evidence>
<dbReference type="GO" id="GO:0055085">
    <property type="term" value="P:transmembrane transport"/>
    <property type="evidence" value="ECO:0007669"/>
    <property type="project" value="TreeGrafter"/>
</dbReference>
<evidence type="ECO:0000256" key="2">
    <source>
        <dbReference type="ARBA" id="ARBA00010642"/>
    </source>
</evidence>
<comment type="caution">
    <text evidence="10">The sequence shown here is derived from an EMBL/GenBank/DDBJ whole genome shotgun (WGS) entry which is preliminary data.</text>
</comment>
<evidence type="ECO:0000256" key="4">
    <source>
        <dbReference type="ARBA" id="ARBA00022729"/>
    </source>
</evidence>
<proteinExistence type="inferred from homology"/>
<name>A0A1Q3E3X1_LENED</name>
<organism evidence="10 11">
    <name type="scientific">Lentinula edodes</name>
    <name type="common">Shiitake mushroom</name>
    <name type="synonym">Lentinus edodes</name>
    <dbReference type="NCBI Taxonomy" id="5353"/>
    <lineage>
        <taxon>Eukaryota</taxon>
        <taxon>Fungi</taxon>
        <taxon>Dikarya</taxon>
        <taxon>Basidiomycota</taxon>
        <taxon>Agaricomycotina</taxon>
        <taxon>Agaricomycetes</taxon>
        <taxon>Agaricomycetidae</taxon>
        <taxon>Agaricales</taxon>
        <taxon>Marasmiineae</taxon>
        <taxon>Omphalotaceae</taxon>
        <taxon>Lentinula</taxon>
    </lineage>
</organism>
<evidence type="ECO:0000256" key="5">
    <source>
        <dbReference type="ARBA" id="ARBA00022989"/>
    </source>
</evidence>
<dbReference type="EMBL" id="BDGU01000073">
    <property type="protein sequence ID" value="GAW01794.1"/>
    <property type="molecule type" value="Genomic_DNA"/>
</dbReference>
<feature type="transmembrane region" description="Helical" evidence="8">
    <location>
        <begin position="385"/>
        <end position="414"/>
    </location>
</feature>
<protein>
    <submittedName>
        <fullName evidence="10">Integral to membrane protein</fullName>
    </submittedName>
</protein>
<evidence type="ECO:0000256" key="8">
    <source>
        <dbReference type="SAM" id="Phobius"/>
    </source>
</evidence>
<feature type="domain" description="ML-like" evidence="9">
    <location>
        <begin position="70"/>
        <end position="210"/>
    </location>
</feature>
<feature type="compositionally biased region" description="Polar residues" evidence="7">
    <location>
        <begin position="699"/>
        <end position="716"/>
    </location>
</feature>
<dbReference type="Pfam" id="PF14558">
    <property type="entry name" value="TRP_N"/>
    <property type="match status" value="1"/>
</dbReference>
<comment type="subcellular location">
    <subcellularLocation>
        <location evidence="1">Membrane</location>
        <topology evidence="1">Multi-pass membrane protein</topology>
    </subcellularLocation>
</comment>
<evidence type="ECO:0000256" key="1">
    <source>
        <dbReference type="ARBA" id="ARBA00004141"/>
    </source>
</evidence>
<accession>A0A1Q3E3X1</accession>
<dbReference type="AlphaFoldDB" id="A0A1Q3E3X1"/>
<dbReference type="Proteomes" id="UP000188533">
    <property type="component" value="Unassembled WGS sequence"/>
</dbReference>
<feature type="transmembrane region" description="Helical" evidence="8">
    <location>
        <begin position="549"/>
        <end position="567"/>
    </location>
</feature>
<feature type="transmembrane region" description="Helical" evidence="8">
    <location>
        <begin position="435"/>
        <end position="459"/>
    </location>
</feature>
<gene>
    <name evidence="10" type="ORF">LENED_003407</name>
</gene>
<keyword evidence="4" id="KW-0732">Signal</keyword>
<evidence type="ECO:0000259" key="9">
    <source>
        <dbReference type="SMART" id="SM01320"/>
    </source>
</evidence>
<reference evidence="10 11" key="2">
    <citation type="submission" date="2017-02" db="EMBL/GenBank/DDBJ databases">
        <title>A genome survey and senescence transcriptome analysis in Lentinula edodes.</title>
        <authorList>
            <person name="Sakamoto Y."/>
            <person name="Nakade K."/>
            <person name="Sato S."/>
            <person name="Yoshida Y."/>
            <person name="Miyazaki K."/>
            <person name="Natsume S."/>
            <person name="Konno N."/>
        </authorList>
    </citation>
    <scope>NUCLEOTIDE SEQUENCE [LARGE SCALE GENOMIC DNA]</scope>
    <source>
        <strain evidence="10 11">NBRC 111202</strain>
    </source>
</reference>
<dbReference type="PANTHER" id="PTHR31145:SF2">
    <property type="entry name" value="FLAVIN CARRIER PROTEIN 2"/>
    <property type="match status" value="1"/>
</dbReference>
<dbReference type="InterPro" id="IPR040241">
    <property type="entry name" value="TRP_Flc/Pkd2-like"/>
</dbReference>
<reference evidence="10 11" key="1">
    <citation type="submission" date="2016-08" db="EMBL/GenBank/DDBJ databases">
        <authorList>
            <consortium name="Lentinula edodes genome sequencing consortium"/>
            <person name="Sakamoto Y."/>
            <person name="Nakade K."/>
            <person name="Sato S."/>
            <person name="Yoshida Y."/>
            <person name="Miyazaki K."/>
            <person name="Natsume S."/>
            <person name="Konno N."/>
        </authorList>
    </citation>
    <scope>NUCLEOTIDE SEQUENCE [LARGE SCALE GENOMIC DNA]</scope>
    <source>
        <strain evidence="10 11">NBRC 111202</strain>
    </source>
</reference>
<keyword evidence="6 8" id="KW-0472">Membrane</keyword>
<sequence length="774" mass="84707">MANAGRTRSSRWSSLSTSIVILKRVVLSDTRQLCLSAFSLTVIMFSSLARLRAIAFTLSFHAIFSYASESSLFTSSVTYCSTPETLLIQQFDVEYFAANQSVSFNISAESVDSNVNVSASLLVNVFGIEPVNITIDLCGILNGALCPLPEYNFTGSDSISLPDSISGIIPSFIFKIPDLEGYAQLTLIEVGTGDVKACVQATLSNGLSTRQRAVEWTTGGITLFTLLVALWQSHNPTAILPYRLLDLIYLFQSIAVSALLDLNYPVTYISFALNFAWSLSLFSSSDDSIQDAINNMRALTGGGLANSTSSSAVAFVNRKLSPFNSDSASSSSGSISTLSSLTRRTVNSSLLQQRDVAVVTSESDNVLSAGIPIYVSTINIATANAFMTVFLCTIMLIAIAIFVFGVGWASLLAMEKFRLGPDERRSRLKRTYPSWVRAWILRLSLVMFIPIVLFGFYQWTLNDSWLSILFSVIAFLGIMIAVCYPSVVVIRSVRRSEPSVLYTDPFLLNSYGPLYAQFLPSRYSFFLPVVVAAFFKAIIVSFISSSGMAQIILFLILEVALVLRVLLLRPHKVRGADVFSSFLGIIRVVCSGLMIAFVQSIGVKPIPRYALGLVLDVINSITILVVIFNIALHSGLQRLWKRHETSTPSSRSSSLHGSSDIILEKNAASSSEDSSSDPFGRPRNPTPERNVPLDPEINQPYNPSSPTATTTDYASTRQRDSESTNFGSVLPRRWSFTPLHTPTDSSALDHSTPFESTLSRTSEEQLEKASHSRD</sequence>
<comment type="similarity">
    <text evidence="2">Belongs to the transient receptor potential (TRP) ion channel family.</text>
</comment>
<dbReference type="SMART" id="SM01320">
    <property type="entry name" value="TRP_N"/>
    <property type="match status" value="1"/>
</dbReference>
<keyword evidence="5 8" id="KW-1133">Transmembrane helix</keyword>
<dbReference type="STRING" id="5353.A0A1Q3E3X1"/>
<feature type="region of interest" description="Disordered" evidence="7">
    <location>
        <begin position="666"/>
        <end position="774"/>
    </location>
</feature>
<dbReference type="PANTHER" id="PTHR31145">
    <property type="entry name" value="INTEGRAL MEMBRANE PROTEIN (AFU_ORTHOLOGUE AFUA_7G01610)"/>
    <property type="match status" value="1"/>
</dbReference>
<feature type="compositionally biased region" description="Polar residues" evidence="7">
    <location>
        <begin position="738"/>
        <end position="760"/>
    </location>
</feature>
<dbReference type="Pfam" id="PF06011">
    <property type="entry name" value="TRP"/>
    <property type="match status" value="1"/>
</dbReference>
<dbReference type="InterPro" id="IPR032800">
    <property type="entry name" value="TRP_N"/>
</dbReference>
<dbReference type="InterPro" id="IPR010308">
    <property type="entry name" value="TRP_C"/>
</dbReference>
<feature type="transmembrane region" description="Helical" evidence="8">
    <location>
        <begin position="465"/>
        <end position="490"/>
    </location>
</feature>
<evidence type="ECO:0000256" key="3">
    <source>
        <dbReference type="ARBA" id="ARBA00022692"/>
    </source>
</evidence>
<feature type="transmembrane region" description="Helical" evidence="8">
    <location>
        <begin position="523"/>
        <end position="543"/>
    </location>
</feature>
<dbReference type="GO" id="GO:0009272">
    <property type="term" value="P:fungal-type cell wall biogenesis"/>
    <property type="evidence" value="ECO:0007669"/>
    <property type="project" value="TreeGrafter"/>
</dbReference>
<feature type="transmembrane region" description="Helical" evidence="8">
    <location>
        <begin position="33"/>
        <end position="51"/>
    </location>
</feature>
<feature type="transmembrane region" description="Helical" evidence="8">
    <location>
        <begin position="609"/>
        <end position="632"/>
    </location>
</feature>
<dbReference type="GO" id="GO:0016020">
    <property type="term" value="C:membrane"/>
    <property type="evidence" value="ECO:0007669"/>
    <property type="project" value="UniProtKB-SubCell"/>
</dbReference>
<keyword evidence="11" id="KW-1185">Reference proteome</keyword>
<evidence type="ECO:0000313" key="11">
    <source>
        <dbReference type="Proteomes" id="UP000188533"/>
    </source>
</evidence>
<keyword evidence="3 8" id="KW-0812">Transmembrane</keyword>
<feature type="transmembrane region" description="Helical" evidence="8">
    <location>
        <begin position="579"/>
        <end position="603"/>
    </location>
</feature>
<feature type="compositionally biased region" description="Basic and acidic residues" evidence="7">
    <location>
        <begin position="761"/>
        <end position="774"/>
    </location>
</feature>
<evidence type="ECO:0000256" key="6">
    <source>
        <dbReference type="ARBA" id="ARBA00023136"/>
    </source>
</evidence>